<dbReference type="GO" id="GO:0009252">
    <property type="term" value="P:peptidoglycan biosynthetic process"/>
    <property type="evidence" value="ECO:0007669"/>
    <property type="project" value="UniProtKB-KW"/>
</dbReference>
<name>A0A2M8PIP7_9CHLR</name>
<organism evidence="19 20">
    <name type="scientific">Candidatus Thermofonsia Clade 1 bacterium</name>
    <dbReference type="NCBI Taxonomy" id="2364210"/>
    <lineage>
        <taxon>Bacteria</taxon>
        <taxon>Bacillati</taxon>
        <taxon>Chloroflexota</taxon>
        <taxon>Candidatus Thermofontia</taxon>
        <taxon>Candidatus Thermofonsia Clade 1</taxon>
    </lineage>
</organism>
<keyword evidence="12" id="KW-0961">Cell wall biogenesis/degradation</keyword>
<evidence type="ECO:0000256" key="15">
    <source>
        <dbReference type="SAM" id="MobiDB-lite"/>
    </source>
</evidence>
<dbReference type="EMBL" id="PGTM01000002">
    <property type="protein sequence ID" value="PJF37416.1"/>
    <property type="molecule type" value="Genomic_DNA"/>
</dbReference>
<gene>
    <name evidence="19" type="ORF">CUN49_00400</name>
</gene>
<evidence type="ECO:0000256" key="10">
    <source>
        <dbReference type="ARBA" id="ARBA00023136"/>
    </source>
</evidence>
<feature type="region of interest" description="Disordered" evidence="15">
    <location>
        <begin position="1"/>
        <end position="21"/>
    </location>
</feature>
<dbReference type="Pfam" id="PF00912">
    <property type="entry name" value="Transgly"/>
    <property type="match status" value="1"/>
</dbReference>
<evidence type="ECO:0000313" key="20">
    <source>
        <dbReference type="Proteomes" id="UP000229681"/>
    </source>
</evidence>
<keyword evidence="10 16" id="KW-0472">Membrane</keyword>
<accession>A0A2M8PIP7</accession>
<evidence type="ECO:0000259" key="18">
    <source>
        <dbReference type="Pfam" id="PF00912"/>
    </source>
</evidence>
<evidence type="ECO:0000256" key="11">
    <source>
        <dbReference type="ARBA" id="ARBA00023268"/>
    </source>
</evidence>
<dbReference type="GO" id="GO:0009002">
    <property type="term" value="F:serine-type D-Ala-D-Ala carboxypeptidase activity"/>
    <property type="evidence" value="ECO:0007669"/>
    <property type="project" value="UniProtKB-EC"/>
</dbReference>
<dbReference type="SUPFAM" id="SSF53955">
    <property type="entry name" value="Lysozyme-like"/>
    <property type="match status" value="1"/>
</dbReference>
<evidence type="ECO:0000256" key="14">
    <source>
        <dbReference type="ARBA" id="ARBA00049902"/>
    </source>
</evidence>
<evidence type="ECO:0000256" key="3">
    <source>
        <dbReference type="ARBA" id="ARBA00022645"/>
    </source>
</evidence>
<protein>
    <submittedName>
        <fullName evidence="19">Uncharacterized protein</fullName>
    </submittedName>
</protein>
<evidence type="ECO:0000256" key="9">
    <source>
        <dbReference type="ARBA" id="ARBA00022984"/>
    </source>
</evidence>
<sequence>MPDLMENPPEHWRNAAWSTSDDPAIQEALKRRLQESEYVPPATEEAPERRGGWFLPREAVERVGLLMKAKHTPAALNLPPNAALADQADYSHYVPGVGFVKPAEPSPAEGSATLDAPLSLEATNAPPEDSSTPIDQTAVALTETEPANFNQMSVMSADLETEAPTSEPISESEVPSSTARPQVATFSAPASETDLVQRFHKVEREVNLLRRKYRSGLISREDARQKLRDMMIQVGKTWWMYGFDTDAWFRYDGVDWVKDTPPGLAPPSGEVLLPEAPERLRAPKVATSEQKAVNVPETSSPSQTTPDSQPTQNPPERPASPLPNQPPLVDDQGTVVGKWAARLAAEQGGSGPTVPNRLLDVTQPHVGAGATMPNPALSGQTVPASSFASLKNRATSSIPTPVPQQASIQPDYGIKPGLQDNPERLGGLIIRIALVALFAFLTGSLFVIVGTIIFYLNIIGRYEARIASLGQAIDAESQSVRIFDASGRLIHQLNDPNLGARLYVTLDEISPFMIHATVATEDKRFYDNPGFDLIAMFRAILQNFTSGETISGASSITQQLARAKVLDAGAALDRSVSRKIDEVIVASEIYRRYSKSQILEFYLNTVYYGNLAYGVEAAAQTYFRKSAKDLNLAEASFLAGLVQAPATYDPAIRPPQGQDPAWLIRMREVQRLMVEAGCIRMEHTPYNNAPFCITENPRDQSPAAVAASISGNVAQTALVIANMFAFRTNYGEITYPHFVVYVRQLLEAQFGQDALYTSGFNVYTTIDPRIQDAAEAAVKRQIAGLAAQNVRNGALLAVRPSDGAILAMVGSVDFNNAEIDGQVNVTLAPRQPGSALKPFIYLTAMERDAQNRYWTPATVIWDVQTCFGTQAQPYCPRNYDNTFHGPQSMRSALANSYNVPAVKALAYTGIDRFKALAARVGINFPLTQPEQAGLATALGAAEVTMLDLVRGYSVLANGGNAVPLHAINRITRKRGGVEEVVFQYQPPAPTQVVEPGLAYLITHMLSDNAARTPAFGANSPLLLRNGHTAAVKTGTTDNNRDNWTVGYTPQVVVGVWVGNTRGEPMIGTSGVVGAAPIWNEVMTAILANVPPQNFPVPPNVGQTTICADFGTQDFEGCLNRRPELVFAPNPPPPADSIFRVVRVDSFSNLIANEFCPEYVEDKVFLNLDDPSAFAWLNNTPTGQAWARQRNLQLPLAPPPTEACRPGMERPNVSLASPLPQGIVNGVVQIVGTISMPNFARYEIELGVGHSPQGFTRIDGPYNQLPSLPNTVLGGWDSRSRPDGAYTLRLVVFDQQGRRLEASVPIFVQNTAVQPTELPFFPTQPPFFVTETPSFFFPTTTPELIFPTAPPLFPPTATPVPINDIPPMFTPNFMPTATPPISIFPPTQAP</sequence>
<feature type="compositionally biased region" description="Low complexity" evidence="15">
    <location>
        <begin position="296"/>
        <end position="311"/>
    </location>
</feature>
<keyword evidence="16" id="KW-0812">Transmembrane</keyword>
<dbReference type="PANTHER" id="PTHR32282:SF11">
    <property type="entry name" value="PENICILLIN-BINDING PROTEIN 1B"/>
    <property type="match status" value="1"/>
</dbReference>
<feature type="domain" description="Glycosyl transferase family 51" evidence="18">
    <location>
        <begin position="497"/>
        <end position="658"/>
    </location>
</feature>
<evidence type="ECO:0000256" key="16">
    <source>
        <dbReference type="SAM" id="Phobius"/>
    </source>
</evidence>
<dbReference type="InterPro" id="IPR036950">
    <property type="entry name" value="PBP_transglycosylase"/>
</dbReference>
<dbReference type="Gene3D" id="1.10.3810.10">
    <property type="entry name" value="Biosynthetic peptidoglycan transglycosylase-like"/>
    <property type="match status" value="1"/>
</dbReference>
<comment type="catalytic activity">
    <reaction evidence="13">
        <text>Preferential cleavage: (Ac)2-L-Lys-D-Ala-|-D-Ala. Also transpeptidation of peptidyl-alanyl moieties that are N-acyl substituents of D-alanine.</text>
        <dbReference type="EC" id="3.4.16.4"/>
    </reaction>
</comment>
<dbReference type="GO" id="GO:0071555">
    <property type="term" value="P:cell wall organization"/>
    <property type="evidence" value="ECO:0007669"/>
    <property type="project" value="UniProtKB-KW"/>
</dbReference>
<feature type="region of interest" description="Disordered" evidence="15">
    <location>
        <begin position="161"/>
        <end position="181"/>
    </location>
</feature>
<keyword evidence="16" id="KW-1133">Transmembrane helix</keyword>
<evidence type="ECO:0000256" key="7">
    <source>
        <dbReference type="ARBA" id="ARBA00022801"/>
    </source>
</evidence>
<evidence type="ECO:0000259" key="17">
    <source>
        <dbReference type="Pfam" id="PF00905"/>
    </source>
</evidence>
<dbReference type="InterPro" id="IPR050396">
    <property type="entry name" value="Glycosyltr_51/Transpeptidase"/>
</dbReference>
<keyword evidence="9" id="KW-0573">Peptidoglycan synthesis</keyword>
<keyword evidence="2" id="KW-1003">Cell membrane</keyword>
<feature type="region of interest" description="Disordered" evidence="15">
    <location>
        <begin position="283"/>
        <end position="332"/>
    </location>
</feature>
<dbReference type="InterPro" id="IPR001264">
    <property type="entry name" value="Glyco_trans_51"/>
</dbReference>
<feature type="compositionally biased region" description="Pro residues" evidence="15">
    <location>
        <begin position="312"/>
        <end position="326"/>
    </location>
</feature>
<proteinExistence type="predicted"/>
<evidence type="ECO:0000256" key="8">
    <source>
        <dbReference type="ARBA" id="ARBA00022960"/>
    </source>
</evidence>
<evidence type="ECO:0000313" key="19">
    <source>
        <dbReference type="EMBL" id="PJF37416.1"/>
    </source>
</evidence>
<feature type="domain" description="Penicillin-binding protein transpeptidase" evidence="17">
    <location>
        <begin position="793"/>
        <end position="1081"/>
    </location>
</feature>
<keyword evidence="11" id="KW-0511">Multifunctional enzyme</keyword>
<evidence type="ECO:0000256" key="6">
    <source>
        <dbReference type="ARBA" id="ARBA00022679"/>
    </source>
</evidence>
<dbReference type="Proteomes" id="UP000229681">
    <property type="component" value="Unassembled WGS sequence"/>
</dbReference>
<dbReference type="GO" id="GO:0008360">
    <property type="term" value="P:regulation of cell shape"/>
    <property type="evidence" value="ECO:0007669"/>
    <property type="project" value="UniProtKB-KW"/>
</dbReference>
<keyword evidence="7" id="KW-0378">Hydrolase</keyword>
<dbReference type="PANTHER" id="PTHR32282">
    <property type="entry name" value="BINDING PROTEIN TRANSPEPTIDASE, PUTATIVE-RELATED"/>
    <property type="match status" value="1"/>
</dbReference>
<dbReference type="GO" id="GO:0006508">
    <property type="term" value="P:proteolysis"/>
    <property type="evidence" value="ECO:0007669"/>
    <property type="project" value="UniProtKB-KW"/>
</dbReference>
<dbReference type="GO" id="GO:0008658">
    <property type="term" value="F:penicillin binding"/>
    <property type="evidence" value="ECO:0007669"/>
    <property type="project" value="InterPro"/>
</dbReference>
<comment type="caution">
    <text evidence="19">The sequence shown here is derived from an EMBL/GenBank/DDBJ whole genome shotgun (WGS) entry which is preliminary data.</text>
</comment>
<dbReference type="GO" id="GO:0030288">
    <property type="term" value="C:outer membrane-bounded periplasmic space"/>
    <property type="evidence" value="ECO:0007669"/>
    <property type="project" value="TreeGrafter"/>
</dbReference>
<evidence type="ECO:0000256" key="13">
    <source>
        <dbReference type="ARBA" id="ARBA00034000"/>
    </source>
</evidence>
<reference evidence="19 20" key="1">
    <citation type="submission" date="2017-11" db="EMBL/GenBank/DDBJ databases">
        <title>Evolution of Phototrophy in the Chloroflexi Phylum Driven by Horizontal Gene Transfer.</title>
        <authorList>
            <person name="Ward L.M."/>
            <person name="Hemp J."/>
            <person name="Shih P.M."/>
            <person name="Mcglynn S.E."/>
            <person name="Fischer W."/>
        </authorList>
    </citation>
    <scope>NUCLEOTIDE SEQUENCE [LARGE SCALE GENOMIC DNA]</scope>
    <source>
        <strain evidence="19">JP3_13</strain>
    </source>
</reference>
<dbReference type="InterPro" id="IPR023346">
    <property type="entry name" value="Lysozyme-like_dom_sf"/>
</dbReference>
<evidence type="ECO:0000256" key="12">
    <source>
        <dbReference type="ARBA" id="ARBA00023316"/>
    </source>
</evidence>
<feature type="transmembrane region" description="Helical" evidence="16">
    <location>
        <begin position="428"/>
        <end position="456"/>
    </location>
</feature>
<dbReference type="Pfam" id="PF00905">
    <property type="entry name" value="Transpeptidase"/>
    <property type="match status" value="1"/>
</dbReference>
<dbReference type="SUPFAM" id="SSF56601">
    <property type="entry name" value="beta-lactamase/transpeptidase-like"/>
    <property type="match status" value="1"/>
</dbReference>
<dbReference type="Gene3D" id="3.40.710.10">
    <property type="entry name" value="DD-peptidase/beta-lactamase superfamily"/>
    <property type="match status" value="1"/>
</dbReference>
<dbReference type="GO" id="GO:0005886">
    <property type="term" value="C:plasma membrane"/>
    <property type="evidence" value="ECO:0007669"/>
    <property type="project" value="UniProtKB-SubCell"/>
</dbReference>
<dbReference type="InterPro" id="IPR001460">
    <property type="entry name" value="PCN-bd_Tpept"/>
</dbReference>
<dbReference type="InterPro" id="IPR012338">
    <property type="entry name" value="Beta-lactam/transpept-like"/>
</dbReference>
<feature type="compositionally biased region" description="Low complexity" evidence="15">
    <location>
        <begin position="164"/>
        <end position="177"/>
    </location>
</feature>
<keyword evidence="4" id="KW-0645">Protease</keyword>
<evidence type="ECO:0000256" key="2">
    <source>
        <dbReference type="ARBA" id="ARBA00022475"/>
    </source>
</evidence>
<keyword evidence="3" id="KW-0121">Carboxypeptidase</keyword>
<dbReference type="GO" id="GO:0008955">
    <property type="term" value="F:peptidoglycan glycosyltransferase activity"/>
    <property type="evidence" value="ECO:0007669"/>
    <property type="project" value="UniProtKB-EC"/>
</dbReference>
<evidence type="ECO:0000256" key="5">
    <source>
        <dbReference type="ARBA" id="ARBA00022676"/>
    </source>
</evidence>
<keyword evidence="6" id="KW-0808">Transferase</keyword>
<comment type="subcellular location">
    <subcellularLocation>
        <location evidence="1">Cell membrane</location>
    </subcellularLocation>
</comment>
<keyword evidence="5" id="KW-0328">Glycosyltransferase</keyword>
<comment type="catalytic activity">
    <reaction evidence="14">
        <text>[GlcNAc-(1-&gt;4)-Mur2Ac(oyl-L-Ala-gamma-D-Glu-L-Lys-D-Ala-D-Ala)](n)-di-trans,octa-cis-undecaprenyl diphosphate + beta-D-GlcNAc-(1-&gt;4)-Mur2Ac(oyl-L-Ala-gamma-D-Glu-L-Lys-D-Ala-D-Ala)-di-trans,octa-cis-undecaprenyl diphosphate = [GlcNAc-(1-&gt;4)-Mur2Ac(oyl-L-Ala-gamma-D-Glu-L-Lys-D-Ala-D-Ala)](n+1)-di-trans,octa-cis-undecaprenyl diphosphate + di-trans,octa-cis-undecaprenyl diphosphate + H(+)</text>
        <dbReference type="Rhea" id="RHEA:23708"/>
        <dbReference type="Rhea" id="RHEA-COMP:9602"/>
        <dbReference type="Rhea" id="RHEA-COMP:9603"/>
        <dbReference type="ChEBI" id="CHEBI:15378"/>
        <dbReference type="ChEBI" id="CHEBI:58405"/>
        <dbReference type="ChEBI" id="CHEBI:60033"/>
        <dbReference type="ChEBI" id="CHEBI:78435"/>
        <dbReference type="EC" id="2.4.99.28"/>
    </reaction>
</comment>
<evidence type="ECO:0000256" key="4">
    <source>
        <dbReference type="ARBA" id="ARBA00022670"/>
    </source>
</evidence>
<evidence type="ECO:0000256" key="1">
    <source>
        <dbReference type="ARBA" id="ARBA00004236"/>
    </source>
</evidence>
<keyword evidence="8" id="KW-0133">Cell shape</keyword>